<proteinExistence type="predicted"/>
<reference evidence="2" key="1">
    <citation type="journal article" date="2013" name="Nature">
        <title>Draft genome of the wheat A-genome progenitor Triticum urartu.</title>
        <authorList>
            <person name="Ling H.Q."/>
            <person name="Zhao S."/>
            <person name="Liu D."/>
            <person name="Wang J."/>
            <person name="Sun H."/>
            <person name="Zhang C."/>
            <person name="Fan H."/>
            <person name="Li D."/>
            <person name="Dong L."/>
            <person name="Tao Y."/>
            <person name="Gao C."/>
            <person name="Wu H."/>
            <person name="Li Y."/>
            <person name="Cui Y."/>
            <person name="Guo X."/>
            <person name="Zheng S."/>
            <person name="Wang B."/>
            <person name="Yu K."/>
            <person name="Liang Q."/>
            <person name="Yang W."/>
            <person name="Lou X."/>
            <person name="Chen J."/>
            <person name="Feng M."/>
            <person name="Jian J."/>
            <person name="Zhang X."/>
            <person name="Luo G."/>
            <person name="Jiang Y."/>
            <person name="Liu J."/>
            <person name="Wang Z."/>
            <person name="Sha Y."/>
            <person name="Zhang B."/>
            <person name="Wu H."/>
            <person name="Tang D."/>
            <person name="Shen Q."/>
            <person name="Xue P."/>
            <person name="Zou S."/>
            <person name="Wang X."/>
            <person name="Liu X."/>
            <person name="Wang F."/>
            <person name="Yang Y."/>
            <person name="An X."/>
            <person name="Dong Z."/>
            <person name="Zhang K."/>
            <person name="Zhang X."/>
            <person name="Luo M.C."/>
            <person name="Dvorak J."/>
            <person name="Tong Y."/>
            <person name="Wang J."/>
            <person name="Yang H."/>
            <person name="Li Z."/>
            <person name="Wang D."/>
            <person name="Zhang A."/>
            <person name="Wang J."/>
        </authorList>
    </citation>
    <scope>NUCLEOTIDE SEQUENCE</scope>
    <source>
        <strain evidence="2">cv. G1812</strain>
    </source>
</reference>
<reference evidence="1" key="2">
    <citation type="submission" date="2018-03" db="EMBL/GenBank/DDBJ databases">
        <title>The Triticum urartu genome reveals the dynamic nature of wheat genome evolution.</title>
        <authorList>
            <person name="Ling H."/>
            <person name="Ma B."/>
            <person name="Shi X."/>
            <person name="Liu H."/>
            <person name="Dong L."/>
            <person name="Sun H."/>
            <person name="Cao Y."/>
            <person name="Gao Q."/>
            <person name="Zheng S."/>
            <person name="Li Y."/>
            <person name="Yu Y."/>
            <person name="Du H."/>
            <person name="Qi M."/>
            <person name="Li Y."/>
            <person name="Yu H."/>
            <person name="Cui Y."/>
            <person name="Wang N."/>
            <person name="Chen C."/>
            <person name="Wu H."/>
            <person name="Zhao Y."/>
            <person name="Zhang J."/>
            <person name="Li Y."/>
            <person name="Zhou W."/>
            <person name="Zhang B."/>
            <person name="Hu W."/>
            <person name="Eijk M."/>
            <person name="Tang J."/>
            <person name="Witsenboer H."/>
            <person name="Zhao S."/>
            <person name="Li Z."/>
            <person name="Zhang A."/>
            <person name="Wang D."/>
            <person name="Liang C."/>
        </authorList>
    </citation>
    <scope>NUCLEOTIDE SEQUENCE [LARGE SCALE GENOMIC DNA]</scope>
    <source>
        <strain evidence="1">cv. G1812</strain>
    </source>
</reference>
<evidence type="ECO:0000313" key="2">
    <source>
        <dbReference type="Proteomes" id="UP000015106"/>
    </source>
</evidence>
<protein>
    <submittedName>
        <fullName evidence="1">Uncharacterized protein</fullName>
    </submittedName>
</protein>
<organism evidence="1 2">
    <name type="scientific">Triticum urartu</name>
    <name type="common">Red wild einkorn</name>
    <name type="synonym">Crithodium urartu</name>
    <dbReference type="NCBI Taxonomy" id="4572"/>
    <lineage>
        <taxon>Eukaryota</taxon>
        <taxon>Viridiplantae</taxon>
        <taxon>Streptophyta</taxon>
        <taxon>Embryophyta</taxon>
        <taxon>Tracheophyta</taxon>
        <taxon>Spermatophyta</taxon>
        <taxon>Magnoliopsida</taxon>
        <taxon>Liliopsida</taxon>
        <taxon>Poales</taxon>
        <taxon>Poaceae</taxon>
        <taxon>BOP clade</taxon>
        <taxon>Pooideae</taxon>
        <taxon>Triticodae</taxon>
        <taxon>Triticeae</taxon>
        <taxon>Triticinae</taxon>
        <taxon>Triticum</taxon>
    </lineage>
</organism>
<evidence type="ECO:0000313" key="1">
    <source>
        <dbReference type="EnsemblPlants" id="TuG1812G0200002837.01.T01.cds408749"/>
    </source>
</evidence>
<dbReference type="EnsemblPlants" id="TuG1812G0200002837.01.T01">
    <property type="protein sequence ID" value="TuG1812G0200002837.01.T01.cds408749"/>
    <property type="gene ID" value="TuG1812G0200002837.01"/>
</dbReference>
<dbReference type="Gramene" id="TuG1812G0200002837.01.T01">
    <property type="protein sequence ID" value="TuG1812G0200002837.01.T01.cds408749"/>
    <property type="gene ID" value="TuG1812G0200002837.01"/>
</dbReference>
<sequence>QKLPEDLLLRVGDHHTTATICRDDLWLRRQPFQTPLRASSQPPRQRASGGLLAARSGLPLPSGFVPGKKEDDRRWSPCCCGGEGLDCFSVLLFRVLCVNFQDYCVTSSSFGILFVYCTPPTM</sequence>
<accession>A0A8R7THH4</accession>
<name>A0A8R7THH4_TRIUA</name>
<dbReference type="Proteomes" id="UP000015106">
    <property type="component" value="Chromosome 2"/>
</dbReference>
<reference evidence="1" key="3">
    <citation type="submission" date="2022-06" db="UniProtKB">
        <authorList>
            <consortium name="EnsemblPlants"/>
        </authorList>
    </citation>
    <scope>IDENTIFICATION</scope>
</reference>
<dbReference type="AlphaFoldDB" id="A0A8R7THH4"/>
<keyword evidence="2" id="KW-1185">Reference proteome</keyword>